<comment type="caution">
    <text evidence="4">The sequence shown here is derived from an EMBL/GenBank/DDBJ whole genome shotgun (WGS) entry which is preliminary data.</text>
</comment>
<feature type="region of interest" description="Disordered" evidence="1">
    <location>
        <begin position="277"/>
        <end position="318"/>
    </location>
</feature>
<dbReference type="InterPro" id="IPR003323">
    <property type="entry name" value="OTU_dom"/>
</dbReference>
<feature type="region of interest" description="Disordered" evidence="1">
    <location>
        <begin position="524"/>
        <end position="547"/>
    </location>
</feature>
<evidence type="ECO:0000256" key="2">
    <source>
        <dbReference type="SAM" id="Phobius"/>
    </source>
</evidence>
<dbReference type="EMBL" id="CAMXCT020001713">
    <property type="protein sequence ID" value="CAL1145813.1"/>
    <property type="molecule type" value="Genomic_DNA"/>
</dbReference>
<dbReference type="InterPro" id="IPR038765">
    <property type="entry name" value="Papain-like_cys_pep_sf"/>
</dbReference>
<keyword evidence="6" id="KW-1185">Reference proteome</keyword>
<accession>A0A9P1CKQ6</accession>
<dbReference type="CDD" id="cd22744">
    <property type="entry name" value="OTU"/>
    <property type="match status" value="1"/>
</dbReference>
<organism evidence="4">
    <name type="scientific">Cladocopium goreaui</name>
    <dbReference type="NCBI Taxonomy" id="2562237"/>
    <lineage>
        <taxon>Eukaryota</taxon>
        <taxon>Sar</taxon>
        <taxon>Alveolata</taxon>
        <taxon>Dinophyceae</taxon>
        <taxon>Suessiales</taxon>
        <taxon>Symbiodiniaceae</taxon>
        <taxon>Cladocopium</taxon>
    </lineage>
</organism>
<dbReference type="PROSITE" id="PS50802">
    <property type="entry name" value="OTU"/>
    <property type="match status" value="1"/>
</dbReference>
<dbReference type="EMBL" id="CAMXCT010001713">
    <property type="protein sequence ID" value="CAI3992438.1"/>
    <property type="molecule type" value="Genomic_DNA"/>
</dbReference>
<feature type="compositionally biased region" description="Polar residues" evidence="1">
    <location>
        <begin position="531"/>
        <end position="542"/>
    </location>
</feature>
<dbReference type="Proteomes" id="UP001152797">
    <property type="component" value="Unassembled WGS sequence"/>
</dbReference>
<evidence type="ECO:0000259" key="3">
    <source>
        <dbReference type="PROSITE" id="PS50802"/>
    </source>
</evidence>
<dbReference type="EMBL" id="CAMXCT030001713">
    <property type="protein sequence ID" value="CAL4779750.1"/>
    <property type="molecule type" value="Genomic_DNA"/>
</dbReference>
<keyword evidence="2" id="KW-0472">Membrane</keyword>
<feature type="non-terminal residue" evidence="4">
    <location>
        <position position="1"/>
    </location>
</feature>
<dbReference type="SUPFAM" id="SSF54001">
    <property type="entry name" value="Cysteine proteinases"/>
    <property type="match status" value="1"/>
</dbReference>
<evidence type="ECO:0000313" key="4">
    <source>
        <dbReference type="EMBL" id="CAI3992438.1"/>
    </source>
</evidence>
<feature type="compositionally biased region" description="Basic and acidic residues" evidence="1">
    <location>
        <begin position="280"/>
        <end position="318"/>
    </location>
</feature>
<feature type="transmembrane region" description="Helical" evidence="2">
    <location>
        <begin position="114"/>
        <end position="135"/>
    </location>
</feature>
<reference evidence="4" key="1">
    <citation type="submission" date="2022-10" db="EMBL/GenBank/DDBJ databases">
        <authorList>
            <person name="Chen Y."/>
            <person name="Dougan E. K."/>
            <person name="Chan C."/>
            <person name="Rhodes N."/>
            <person name="Thang M."/>
        </authorList>
    </citation>
    <scope>NUCLEOTIDE SEQUENCE</scope>
</reference>
<feature type="transmembrane region" description="Helical" evidence="2">
    <location>
        <begin position="170"/>
        <end position="191"/>
    </location>
</feature>
<evidence type="ECO:0000313" key="6">
    <source>
        <dbReference type="Proteomes" id="UP001152797"/>
    </source>
</evidence>
<gene>
    <name evidence="4" type="ORF">C1SCF055_LOCUS19271</name>
</gene>
<name>A0A9P1CKQ6_9DINO</name>
<dbReference type="Gene3D" id="3.90.70.80">
    <property type="match status" value="1"/>
</dbReference>
<keyword evidence="2" id="KW-0812">Transmembrane</keyword>
<protein>
    <recommendedName>
        <fullName evidence="3">OTU domain-containing protein</fullName>
    </recommendedName>
</protein>
<feature type="transmembrane region" description="Helical" evidence="2">
    <location>
        <begin position="141"/>
        <end position="158"/>
    </location>
</feature>
<feature type="transmembrane region" description="Helical" evidence="2">
    <location>
        <begin position="83"/>
        <end position="102"/>
    </location>
</feature>
<feature type="domain" description="OTU" evidence="3">
    <location>
        <begin position="347"/>
        <end position="499"/>
    </location>
</feature>
<evidence type="ECO:0000256" key="1">
    <source>
        <dbReference type="SAM" id="MobiDB-lite"/>
    </source>
</evidence>
<keyword evidence="2" id="KW-1133">Transmembrane helix</keyword>
<evidence type="ECO:0000313" key="5">
    <source>
        <dbReference type="EMBL" id="CAL4779750.1"/>
    </source>
</evidence>
<feature type="non-terminal residue" evidence="4">
    <location>
        <position position="1147"/>
    </location>
</feature>
<sequence>RPGDLHGYNALNVRLDNHSSPLRAPLSPAAGADAMVAAGSWGNNSFGALSNVAYTAAAVGRRAADSTEHLDGALACDSCEVLITQWLFLGALASCGCIVQMLSSRASAAAPQNASQLVVAPFSVLGFSCLVVSLAGSPRRLAVGGLGGLGLVVVLRSVAFSSCCGPVDHWCAFVQLVVALCPSFLAVGLSLPCVGFGLVPVDYWRKESLKLRIKLRWNKLDCCDWELNDTTANKVVATSGKQGGADIGFVWQTQDQEIHKPKVYDFHGVPLGWDSSEIMSIKKPDENTRKRREAKNEDNESKEDRQGSGKGNGDKATDDCVMATQLDDESPAPPLLDPDSAMQHHNYSLIDQGDCGDCAFRAICDSMWWNDEPAAGATFSLEDAKKKGAWLRAQTINHLRKHKAELLPFFYQHYRGKTFDDWRVQASESEYWVNGMLLQGVANKLGAALIIFRKADKGSWQRFCVAPRFNAAGYACAAQGVAPIVLTLEQMHYKSLRVPRGAEVPDAWLREGCDVWKSNLEGGGIHKEQTHSPATSKGTPSVHSLVHASGHGLNPAQSISSRSVRTPSVHSVFGPARPAAGPAESSCALLPRLRRSGLPLLVVLPPRNRRLGAVPKNANMLQLVLITKRSLSRGKALRVDLAKGASRRICLEVRIQDVRKRLYGKQAPDFAWASVIPKSPLGGQKPASSAQDKPKRNPYFVEALKWTCPVCHEELTVRGSVQLRLQPVPGWRRGPEEQFDRSLCEEVIGLGQCPVLILGDFNREPLTFLPFQSIPQLQLFCVMDNAGTPDAPIWVPAATRWEGNRCVDWGAGRHVQCHAGFSEDKWADHKLISWTGNYRRLSPKPDLTRPPEVTEEAWEEALEKEWLSMSLNIPNKPTWAQLCQAAEEVCAAALLSLGIQRRQPTNSSKAQPAKVEQVVRHHRFSQQEEESIRIKRLPRLWRRVMAWKKGDRARNLVRHINRETRVLGIQGVLLQLEDADNLLDSIEECLLHDMDELAPWIQGIVGDEAHGEIKKRSPGDPASPSGLLGPLFESMCRIRKKFEKPKHGRTLYRIFIDDRWKPTDGSTALNRPYQNAMSKVYRLFANNFEEISHVLRALVQRTLGWCDPTLSTEENRRVLRHMARVRAEVQQALAPLLLLPTLYYYLI</sequence>
<reference evidence="5 6" key="2">
    <citation type="submission" date="2024-05" db="EMBL/GenBank/DDBJ databases">
        <authorList>
            <person name="Chen Y."/>
            <person name="Shah S."/>
            <person name="Dougan E. K."/>
            <person name="Thang M."/>
            <person name="Chan C."/>
        </authorList>
    </citation>
    <scope>NUCLEOTIDE SEQUENCE [LARGE SCALE GENOMIC DNA]</scope>
</reference>
<dbReference type="AlphaFoldDB" id="A0A9P1CKQ6"/>
<proteinExistence type="predicted"/>